<dbReference type="RefSeq" id="WP_109013864.1">
    <property type="nucleotide sequence ID" value="NZ_BDOQ01000001.1"/>
</dbReference>
<evidence type="ECO:0000256" key="5">
    <source>
        <dbReference type="ARBA" id="ARBA00022519"/>
    </source>
</evidence>
<evidence type="ECO:0000256" key="12">
    <source>
        <dbReference type="ARBA" id="ARBA00022989"/>
    </source>
</evidence>
<reference evidence="18 19" key="1">
    <citation type="journal article" date="2018" name="Environ. Microbiol.">
        <title>Isolation and genomic characterization of Novimethylophilus kurashikiensis gen. nov. sp. nov., a new lanthanide-dependent methylotrophic species of Methylophilaceae.</title>
        <authorList>
            <person name="Lv H."/>
            <person name="Sahin N."/>
            <person name="Tani A."/>
        </authorList>
    </citation>
    <scope>NUCLEOTIDE SEQUENCE [LARGE SCALE GENOMIC DNA]</scope>
    <source>
        <strain evidence="18 19">La2-4</strain>
    </source>
</reference>
<dbReference type="SMART" id="SM00388">
    <property type="entry name" value="HisKA"/>
    <property type="match status" value="1"/>
</dbReference>
<evidence type="ECO:0000256" key="13">
    <source>
        <dbReference type="ARBA" id="ARBA00023012"/>
    </source>
</evidence>
<dbReference type="Pfam" id="PF00512">
    <property type="entry name" value="HisKA"/>
    <property type="match status" value="1"/>
</dbReference>
<gene>
    <name evidence="18" type="primary">envZ</name>
    <name evidence="18" type="ORF">NMK_0171</name>
</gene>
<dbReference type="EC" id="2.7.13.3" evidence="3"/>
<dbReference type="Proteomes" id="UP000245081">
    <property type="component" value="Unassembled WGS sequence"/>
</dbReference>
<evidence type="ECO:0000256" key="3">
    <source>
        <dbReference type="ARBA" id="ARBA00012438"/>
    </source>
</evidence>
<comment type="subcellular location">
    <subcellularLocation>
        <location evidence="2">Cell inner membrane</location>
        <topology evidence="2">Multi-pass membrane protein</topology>
    </subcellularLocation>
</comment>
<evidence type="ECO:0000256" key="10">
    <source>
        <dbReference type="ARBA" id="ARBA00022777"/>
    </source>
</evidence>
<keyword evidence="9" id="KW-0547">Nucleotide-binding</keyword>
<dbReference type="InterPro" id="IPR038421">
    <property type="entry name" value="RisS_PPD_sf"/>
</dbReference>
<evidence type="ECO:0000256" key="2">
    <source>
        <dbReference type="ARBA" id="ARBA00004429"/>
    </source>
</evidence>
<dbReference type="SMART" id="SM00304">
    <property type="entry name" value="HAMP"/>
    <property type="match status" value="1"/>
</dbReference>
<dbReference type="OrthoDB" id="9804645at2"/>
<evidence type="ECO:0000256" key="11">
    <source>
        <dbReference type="ARBA" id="ARBA00022840"/>
    </source>
</evidence>
<keyword evidence="6" id="KW-0597">Phosphoprotein</keyword>
<dbReference type="SUPFAM" id="SSF47384">
    <property type="entry name" value="Homodimeric domain of signal transducing histidine kinase"/>
    <property type="match status" value="1"/>
</dbReference>
<dbReference type="CDD" id="cd00082">
    <property type="entry name" value="HisKA"/>
    <property type="match status" value="1"/>
</dbReference>
<dbReference type="GO" id="GO:0005886">
    <property type="term" value="C:plasma membrane"/>
    <property type="evidence" value="ECO:0007669"/>
    <property type="project" value="UniProtKB-SubCell"/>
</dbReference>
<evidence type="ECO:0000256" key="4">
    <source>
        <dbReference type="ARBA" id="ARBA00022475"/>
    </source>
</evidence>
<name>A0A2R5F1U8_9PROT</name>
<dbReference type="GO" id="GO:0000155">
    <property type="term" value="F:phosphorelay sensor kinase activity"/>
    <property type="evidence" value="ECO:0007669"/>
    <property type="project" value="InterPro"/>
</dbReference>
<dbReference type="Pfam" id="PF16524">
    <property type="entry name" value="RisS_PPD"/>
    <property type="match status" value="1"/>
</dbReference>
<evidence type="ECO:0000259" key="16">
    <source>
        <dbReference type="PROSITE" id="PS50109"/>
    </source>
</evidence>
<keyword evidence="13" id="KW-0902">Two-component regulatory system</keyword>
<dbReference type="InterPro" id="IPR032408">
    <property type="entry name" value="RisS_PPD"/>
</dbReference>
<evidence type="ECO:0000256" key="7">
    <source>
        <dbReference type="ARBA" id="ARBA00022679"/>
    </source>
</evidence>
<dbReference type="Pfam" id="PF02518">
    <property type="entry name" value="HATPase_c"/>
    <property type="match status" value="1"/>
</dbReference>
<dbReference type="CDD" id="cd06225">
    <property type="entry name" value="HAMP"/>
    <property type="match status" value="1"/>
</dbReference>
<keyword evidence="11" id="KW-0067">ATP-binding</keyword>
<keyword evidence="12 15" id="KW-1133">Transmembrane helix</keyword>
<evidence type="ECO:0000313" key="19">
    <source>
        <dbReference type="Proteomes" id="UP000245081"/>
    </source>
</evidence>
<comment type="caution">
    <text evidence="18">The sequence shown here is derived from an EMBL/GenBank/DDBJ whole genome shotgun (WGS) entry which is preliminary data.</text>
</comment>
<evidence type="ECO:0000256" key="1">
    <source>
        <dbReference type="ARBA" id="ARBA00000085"/>
    </source>
</evidence>
<evidence type="ECO:0000256" key="8">
    <source>
        <dbReference type="ARBA" id="ARBA00022692"/>
    </source>
</evidence>
<evidence type="ECO:0000256" key="6">
    <source>
        <dbReference type="ARBA" id="ARBA00022553"/>
    </source>
</evidence>
<dbReference type="Gene3D" id="3.30.450.300">
    <property type="entry name" value="Sensor histidine kinase RisS, periplasmic domain"/>
    <property type="match status" value="1"/>
</dbReference>
<keyword evidence="7 18" id="KW-0808">Transferase</keyword>
<accession>A0A2R5F1U8</accession>
<dbReference type="PRINTS" id="PR00344">
    <property type="entry name" value="BCTRLSENSOR"/>
</dbReference>
<keyword evidence="10 18" id="KW-0418">Kinase</keyword>
<feature type="domain" description="Histidine kinase" evidence="16">
    <location>
        <begin position="234"/>
        <end position="433"/>
    </location>
</feature>
<dbReference type="InterPro" id="IPR036890">
    <property type="entry name" value="HATPase_C_sf"/>
</dbReference>
<dbReference type="Gene3D" id="1.10.287.130">
    <property type="match status" value="1"/>
</dbReference>
<evidence type="ECO:0000256" key="9">
    <source>
        <dbReference type="ARBA" id="ARBA00022741"/>
    </source>
</evidence>
<protein>
    <recommendedName>
        <fullName evidence="3">histidine kinase</fullName>
        <ecNumber evidence="3">2.7.13.3</ecNumber>
    </recommendedName>
</protein>
<dbReference type="Pfam" id="PF00672">
    <property type="entry name" value="HAMP"/>
    <property type="match status" value="1"/>
</dbReference>
<dbReference type="SUPFAM" id="SSF55874">
    <property type="entry name" value="ATPase domain of HSP90 chaperone/DNA topoisomerase II/histidine kinase"/>
    <property type="match status" value="1"/>
</dbReference>
<comment type="catalytic activity">
    <reaction evidence="1">
        <text>ATP + protein L-histidine = ADP + protein N-phospho-L-histidine.</text>
        <dbReference type="EC" id="2.7.13.3"/>
    </reaction>
</comment>
<dbReference type="SMART" id="SM00387">
    <property type="entry name" value="HATPase_c"/>
    <property type="match status" value="1"/>
</dbReference>
<dbReference type="GO" id="GO:0005524">
    <property type="term" value="F:ATP binding"/>
    <property type="evidence" value="ECO:0007669"/>
    <property type="project" value="UniProtKB-KW"/>
</dbReference>
<evidence type="ECO:0000256" key="15">
    <source>
        <dbReference type="SAM" id="Phobius"/>
    </source>
</evidence>
<organism evidence="18 19">
    <name type="scientific">Novimethylophilus kurashikiensis</name>
    <dbReference type="NCBI Taxonomy" id="1825523"/>
    <lineage>
        <taxon>Bacteria</taxon>
        <taxon>Pseudomonadati</taxon>
        <taxon>Pseudomonadota</taxon>
        <taxon>Betaproteobacteria</taxon>
        <taxon>Nitrosomonadales</taxon>
        <taxon>Methylophilaceae</taxon>
        <taxon>Novimethylophilus</taxon>
    </lineage>
</organism>
<dbReference type="InterPro" id="IPR003661">
    <property type="entry name" value="HisK_dim/P_dom"/>
</dbReference>
<dbReference type="AlphaFoldDB" id="A0A2R5F1U8"/>
<proteinExistence type="predicted"/>
<evidence type="ECO:0000259" key="17">
    <source>
        <dbReference type="PROSITE" id="PS50885"/>
    </source>
</evidence>
<keyword evidence="8 15" id="KW-0812">Transmembrane</keyword>
<sequence>MSLVPRTLQARIVVLILLLLAVGQYLALRLFDEFELEPRAAAGALQIVSTVKLTRLAVLAAQDDRRLDLLQELNQSEGIRIYSFDPLEEIDPLPNDPLIQRIAKKVREQLGDKTIIAVNHLDLPGLWVSFDIGIDDYWLVIPSIKTSHPIPWQWMGWGAVVLVLSLFGAWLIMGRINRPLRQLAQAADAIGRGERVNKLPEAGAVEFARVTHAFNEMSEALARTEADRNLLLGGVSHDLRTPLARLRLSVEMLDQETDLKSGMVQDIDDMDAIIRQFLAYVRGAEGEVEVTGDVNQLIRDISERYERQGRRPTLELGRVPQFAFRPLAMQRLITNLVDNAYHYGGSSVTVQTRVKDSRLMLSVLDRGPGLPEGETERLLRPFERLDTSRGREGGSGLGLAIATRIARLHDGEIKLKNRKDGGLEAMVIIPLKPEIRLF</sequence>
<dbReference type="InterPro" id="IPR003594">
    <property type="entry name" value="HATPase_dom"/>
</dbReference>
<feature type="domain" description="HAMP" evidence="17">
    <location>
        <begin position="174"/>
        <end position="226"/>
    </location>
</feature>
<keyword evidence="19" id="KW-1185">Reference proteome</keyword>
<feature type="transmembrane region" description="Helical" evidence="15">
    <location>
        <begin position="154"/>
        <end position="173"/>
    </location>
</feature>
<keyword evidence="4" id="KW-1003">Cell membrane</keyword>
<dbReference type="InterPro" id="IPR003660">
    <property type="entry name" value="HAMP_dom"/>
</dbReference>
<dbReference type="EMBL" id="BDOQ01000001">
    <property type="protein sequence ID" value="GBG12640.1"/>
    <property type="molecule type" value="Genomic_DNA"/>
</dbReference>
<dbReference type="InterPro" id="IPR050980">
    <property type="entry name" value="2C_sensor_his_kinase"/>
</dbReference>
<dbReference type="InterPro" id="IPR036097">
    <property type="entry name" value="HisK_dim/P_sf"/>
</dbReference>
<evidence type="ECO:0000313" key="18">
    <source>
        <dbReference type="EMBL" id="GBG12640.1"/>
    </source>
</evidence>
<dbReference type="PROSITE" id="PS50109">
    <property type="entry name" value="HIS_KIN"/>
    <property type="match status" value="1"/>
</dbReference>
<dbReference type="InterPro" id="IPR005467">
    <property type="entry name" value="His_kinase_dom"/>
</dbReference>
<dbReference type="PANTHER" id="PTHR44936">
    <property type="entry name" value="SENSOR PROTEIN CREC"/>
    <property type="match status" value="1"/>
</dbReference>
<evidence type="ECO:0000256" key="14">
    <source>
        <dbReference type="ARBA" id="ARBA00023136"/>
    </source>
</evidence>
<keyword evidence="5" id="KW-0997">Cell inner membrane</keyword>
<dbReference type="PROSITE" id="PS50885">
    <property type="entry name" value="HAMP"/>
    <property type="match status" value="1"/>
</dbReference>
<feature type="transmembrane region" description="Helical" evidence="15">
    <location>
        <begin position="12"/>
        <end position="31"/>
    </location>
</feature>
<keyword evidence="14 15" id="KW-0472">Membrane</keyword>
<dbReference type="InterPro" id="IPR004358">
    <property type="entry name" value="Sig_transdc_His_kin-like_C"/>
</dbReference>
<dbReference type="PANTHER" id="PTHR44936:SF5">
    <property type="entry name" value="SENSOR HISTIDINE KINASE ENVZ"/>
    <property type="match status" value="1"/>
</dbReference>
<dbReference type="Gene3D" id="3.30.565.10">
    <property type="entry name" value="Histidine kinase-like ATPase, C-terminal domain"/>
    <property type="match status" value="1"/>
</dbReference>